<accession>A0A3B0RS50</accession>
<gene>
    <name evidence="2" type="ORF">MNBD_ALPHA08-761</name>
</gene>
<dbReference type="Gene3D" id="3.40.630.30">
    <property type="match status" value="1"/>
</dbReference>
<dbReference type="InterPro" id="IPR016181">
    <property type="entry name" value="Acyl_CoA_acyltransferase"/>
</dbReference>
<dbReference type="CDD" id="cd04301">
    <property type="entry name" value="NAT_SF"/>
    <property type="match status" value="1"/>
</dbReference>
<organism evidence="2">
    <name type="scientific">hydrothermal vent metagenome</name>
    <dbReference type="NCBI Taxonomy" id="652676"/>
    <lineage>
        <taxon>unclassified sequences</taxon>
        <taxon>metagenomes</taxon>
        <taxon>ecological metagenomes</taxon>
    </lineage>
</organism>
<dbReference type="InterPro" id="IPR000182">
    <property type="entry name" value="GNAT_dom"/>
</dbReference>
<dbReference type="EMBL" id="UOEC01000132">
    <property type="protein sequence ID" value="VAV96554.1"/>
    <property type="molecule type" value="Genomic_DNA"/>
</dbReference>
<evidence type="ECO:0000313" key="2">
    <source>
        <dbReference type="EMBL" id="VAV96554.1"/>
    </source>
</evidence>
<dbReference type="Pfam" id="PF00583">
    <property type="entry name" value="Acetyltransf_1"/>
    <property type="match status" value="1"/>
</dbReference>
<feature type="domain" description="N-acetyltransferase" evidence="1">
    <location>
        <begin position="34"/>
        <end position="102"/>
    </location>
</feature>
<evidence type="ECO:0000259" key="1">
    <source>
        <dbReference type="Pfam" id="PF00583"/>
    </source>
</evidence>
<proteinExistence type="predicted"/>
<reference evidence="2" key="1">
    <citation type="submission" date="2018-06" db="EMBL/GenBank/DDBJ databases">
        <authorList>
            <person name="Zhirakovskaya E."/>
        </authorList>
    </citation>
    <scope>NUCLEOTIDE SEQUENCE</scope>
</reference>
<protein>
    <recommendedName>
        <fullName evidence="1">N-acetyltransferase domain-containing protein</fullName>
    </recommendedName>
</protein>
<dbReference type="AlphaFoldDB" id="A0A3B0RS50"/>
<dbReference type="SUPFAM" id="SSF55729">
    <property type="entry name" value="Acyl-CoA N-acyltransferases (Nat)"/>
    <property type="match status" value="1"/>
</dbReference>
<sequence length="288" mass="32650">MTDLRWARPEERGEIQSYLFESMGKIPHERWLNILDCRWNGLDEKYGVVVEEKGKIAGFLGIVFADREFLGVPYRTGNITSWFLEKPLRRSGLGQDMLAMITEPTGVTYTAISANFRSGALLKKIGWQNLEDQRVFWKRTDGLVPSDVQIFSGATALSGKLADEPAKIISDHAGLNLTPHLLSSANEDDLFFMTYKKYKGDNKTAHFEILHTGNPQILSNNITNIANLLLPKENAVLSSDKRFLVPCTGYDHSQKLQVARYFKPHNNLPARQIDFLYGEVVLLDLKIY</sequence>
<dbReference type="GO" id="GO:0016747">
    <property type="term" value="F:acyltransferase activity, transferring groups other than amino-acyl groups"/>
    <property type="evidence" value="ECO:0007669"/>
    <property type="project" value="InterPro"/>
</dbReference>
<name>A0A3B0RS50_9ZZZZ</name>